<comment type="subcellular location">
    <subcellularLocation>
        <location evidence="7">Nucleus</location>
    </subcellularLocation>
</comment>
<feature type="non-terminal residue" evidence="9">
    <location>
        <position position="209"/>
    </location>
</feature>
<dbReference type="Pfam" id="PF04769">
    <property type="entry name" value="MATalpha_HMGbox"/>
    <property type="match status" value="1"/>
</dbReference>
<evidence type="ECO:0000256" key="3">
    <source>
        <dbReference type="ARBA" id="ARBA00023125"/>
    </source>
</evidence>
<evidence type="ECO:0000313" key="10">
    <source>
        <dbReference type="Proteomes" id="UP000250266"/>
    </source>
</evidence>
<keyword evidence="5 7" id="KW-0539">Nucleus</keyword>
<proteinExistence type="inferred from homology"/>
<dbReference type="GO" id="GO:0005634">
    <property type="term" value="C:nucleus"/>
    <property type="evidence" value="ECO:0007669"/>
    <property type="project" value="UniProtKB-SubCell"/>
</dbReference>
<sequence>MADLTPFEGFPTFLHNSPTLLDIQTYLATRSGEEMNKILGSIQDPAALKALTEFVFQIPPPVGTRAIVPGKTKKALNSYIAFRSYYLSSPEFASWQMKLLSSIMGKLWAEDLWKPKWTLAAKAWSTIRDEVGKASAPLDAFLNIACPLLGIIPPSQYLSRLGWEVSADGDGNPTVIRKFIPSQYSFAAFPLTTTLSADDVVNHCRVAGY</sequence>
<dbReference type="GO" id="GO:0045895">
    <property type="term" value="P:positive regulation of mating-type specific transcription, DNA-templated"/>
    <property type="evidence" value="ECO:0007669"/>
    <property type="project" value="InterPro"/>
</dbReference>
<dbReference type="PROSITE" id="PS51325">
    <property type="entry name" value="ALPHA_BOX"/>
    <property type="match status" value="1"/>
</dbReference>
<comment type="function">
    <text evidence="6">Mating type proteins are sequence specific DNA-binding proteins that act as master switches in fungal differentiation by controlling gene expression in a cell type-specific fashion. Transcriptional activator that induces the transcription of alpha-specific genes.</text>
</comment>
<dbReference type="GO" id="GO:0008301">
    <property type="term" value="F:DNA binding, bending"/>
    <property type="evidence" value="ECO:0007669"/>
    <property type="project" value="InterPro"/>
</dbReference>
<evidence type="ECO:0000256" key="4">
    <source>
        <dbReference type="ARBA" id="ARBA00023163"/>
    </source>
</evidence>
<dbReference type="InterPro" id="IPR006856">
    <property type="entry name" value="MATalpha_HMGbox"/>
</dbReference>
<dbReference type="OrthoDB" id="5398665at2759"/>
<evidence type="ECO:0000259" key="8">
    <source>
        <dbReference type="PROSITE" id="PS51325"/>
    </source>
</evidence>
<reference evidence="9 10" key="1">
    <citation type="journal article" date="2016" name="Nat. Commun.">
        <title>Ectomycorrhizal ecology is imprinted in the genome of the dominant symbiotic fungus Cenococcum geophilum.</title>
        <authorList>
            <consortium name="DOE Joint Genome Institute"/>
            <person name="Peter M."/>
            <person name="Kohler A."/>
            <person name="Ohm R.A."/>
            <person name="Kuo A."/>
            <person name="Krutzmann J."/>
            <person name="Morin E."/>
            <person name="Arend M."/>
            <person name="Barry K.W."/>
            <person name="Binder M."/>
            <person name="Choi C."/>
            <person name="Clum A."/>
            <person name="Copeland A."/>
            <person name="Grisel N."/>
            <person name="Haridas S."/>
            <person name="Kipfer T."/>
            <person name="LaButti K."/>
            <person name="Lindquist E."/>
            <person name="Lipzen A."/>
            <person name="Maire R."/>
            <person name="Meier B."/>
            <person name="Mihaltcheva S."/>
            <person name="Molinier V."/>
            <person name="Murat C."/>
            <person name="Poggeler S."/>
            <person name="Quandt C.A."/>
            <person name="Sperisen C."/>
            <person name="Tritt A."/>
            <person name="Tisserant E."/>
            <person name="Crous P.W."/>
            <person name="Henrissat B."/>
            <person name="Nehls U."/>
            <person name="Egli S."/>
            <person name="Spatafora J.W."/>
            <person name="Grigoriev I.V."/>
            <person name="Martin F.M."/>
        </authorList>
    </citation>
    <scope>NUCLEOTIDE SEQUENCE [LARGE SCALE GENOMIC DNA]</scope>
    <source>
        <strain evidence="9 10">CBS 459.81</strain>
    </source>
</reference>
<gene>
    <name evidence="9" type="ORF">K432DRAFT_291743</name>
</gene>
<keyword evidence="4 7" id="KW-0804">Transcription</keyword>
<name>A0A8E2EG37_9PEZI</name>
<dbReference type="EMBL" id="KV744868">
    <property type="protein sequence ID" value="OCK83160.1"/>
    <property type="molecule type" value="Genomic_DNA"/>
</dbReference>
<dbReference type="Proteomes" id="UP000250266">
    <property type="component" value="Unassembled WGS sequence"/>
</dbReference>
<keyword evidence="3 7" id="KW-0238">DNA-binding</keyword>
<protein>
    <recommendedName>
        <fullName evidence="1">Mating-type protein MAT-1</fullName>
    </recommendedName>
</protein>
<evidence type="ECO:0000256" key="7">
    <source>
        <dbReference type="RuleBase" id="RU003516"/>
    </source>
</evidence>
<evidence type="ECO:0000256" key="1">
    <source>
        <dbReference type="ARBA" id="ARBA00015083"/>
    </source>
</evidence>
<keyword evidence="10" id="KW-1185">Reference proteome</keyword>
<evidence type="ECO:0000256" key="6">
    <source>
        <dbReference type="ARBA" id="ARBA00035106"/>
    </source>
</evidence>
<feature type="domain" description="Alpha box" evidence="8">
    <location>
        <begin position="71"/>
        <end position="128"/>
    </location>
</feature>
<comment type="similarity">
    <text evidence="7">Belongs to the MATALPHA1 family.</text>
</comment>
<keyword evidence="2 7" id="KW-0805">Transcription regulation</keyword>
<evidence type="ECO:0000313" key="9">
    <source>
        <dbReference type="EMBL" id="OCK83160.1"/>
    </source>
</evidence>
<accession>A0A8E2EG37</accession>
<dbReference type="AlphaFoldDB" id="A0A8E2EG37"/>
<organism evidence="9 10">
    <name type="scientific">Lepidopterella palustris CBS 459.81</name>
    <dbReference type="NCBI Taxonomy" id="1314670"/>
    <lineage>
        <taxon>Eukaryota</taxon>
        <taxon>Fungi</taxon>
        <taxon>Dikarya</taxon>
        <taxon>Ascomycota</taxon>
        <taxon>Pezizomycotina</taxon>
        <taxon>Dothideomycetes</taxon>
        <taxon>Pleosporomycetidae</taxon>
        <taxon>Mytilinidiales</taxon>
        <taxon>Argynnaceae</taxon>
        <taxon>Lepidopterella</taxon>
    </lineage>
</organism>
<evidence type="ECO:0000256" key="5">
    <source>
        <dbReference type="ARBA" id="ARBA00023242"/>
    </source>
</evidence>
<evidence type="ECO:0000256" key="2">
    <source>
        <dbReference type="ARBA" id="ARBA00023015"/>
    </source>
</evidence>